<feature type="compositionally biased region" description="Basic and acidic residues" evidence="1">
    <location>
        <begin position="185"/>
        <end position="194"/>
    </location>
</feature>
<dbReference type="AlphaFoldDB" id="A0A9P6DN57"/>
<evidence type="ECO:0000256" key="1">
    <source>
        <dbReference type="SAM" id="MobiDB-lite"/>
    </source>
</evidence>
<feature type="chain" id="PRO_5040267500" evidence="2">
    <location>
        <begin position="17"/>
        <end position="301"/>
    </location>
</feature>
<evidence type="ECO:0000313" key="3">
    <source>
        <dbReference type="EMBL" id="KAF9508641.1"/>
    </source>
</evidence>
<evidence type="ECO:0000256" key="2">
    <source>
        <dbReference type="SAM" id="SignalP"/>
    </source>
</evidence>
<sequence>MILSIIHIVLVAPALGRFLGQVNDHTPTAVGVWLQDQDLVQGTTEAHETMRTRTARAQTTTRHDEPSNDEPNKDAPNKDAPNNSTPNEHPRNHTPAAVGVPKPLRETPRHEPRRMRGTQYEYHTPAPAGVWYLKTPPAKPPAPVYRSKQNPARPLYEKLGTGPYRPRRRNERHNTRYHTPAGADHVTETTRVPERTTPQQRTPPHPREPGPTQTPKRDPARAYEPGPKQTMQGEKGVTPAAAGVIILRYVSSHFAASMQEEQPVAALLGCMGAPLGEPINGPLGCLRGPLTELQGPPRADI</sequence>
<feature type="region of interest" description="Disordered" evidence="1">
    <location>
        <begin position="139"/>
        <end position="235"/>
    </location>
</feature>
<feature type="compositionally biased region" description="Basic and acidic residues" evidence="1">
    <location>
        <begin position="61"/>
        <end position="77"/>
    </location>
</feature>
<feature type="signal peptide" evidence="2">
    <location>
        <begin position="1"/>
        <end position="16"/>
    </location>
</feature>
<proteinExistence type="predicted"/>
<organism evidence="3 4">
    <name type="scientific">Hydnum rufescens UP504</name>
    <dbReference type="NCBI Taxonomy" id="1448309"/>
    <lineage>
        <taxon>Eukaryota</taxon>
        <taxon>Fungi</taxon>
        <taxon>Dikarya</taxon>
        <taxon>Basidiomycota</taxon>
        <taxon>Agaricomycotina</taxon>
        <taxon>Agaricomycetes</taxon>
        <taxon>Cantharellales</taxon>
        <taxon>Hydnaceae</taxon>
        <taxon>Hydnum</taxon>
    </lineage>
</organism>
<evidence type="ECO:0000313" key="4">
    <source>
        <dbReference type="Proteomes" id="UP000886523"/>
    </source>
</evidence>
<name>A0A9P6DN57_9AGAM</name>
<protein>
    <submittedName>
        <fullName evidence="3">Uncharacterized protein</fullName>
    </submittedName>
</protein>
<keyword evidence="4" id="KW-1185">Reference proteome</keyword>
<gene>
    <name evidence="3" type="ORF">BS47DRAFT_1365804</name>
</gene>
<dbReference type="EMBL" id="MU129054">
    <property type="protein sequence ID" value="KAF9508641.1"/>
    <property type="molecule type" value="Genomic_DNA"/>
</dbReference>
<accession>A0A9P6DN57</accession>
<keyword evidence="2" id="KW-0732">Signal</keyword>
<comment type="caution">
    <text evidence="3">The sequence shown here is derived from an EMBL/GenBank/DDBJ whole genome shotgun (WGS) entry which is preliminary data.</text>
</comment>
<dbReference type="Proteomes" id="UP000886523">
    <property type="component" value="Unassembled WGS sequence"/>
</dbReference>
<reference evidence="3" key="1">
    <citation type="journal article" date="2020" name="Nat. Commun.">
        <title>Large-scale genome sequencing of mycorrhizal fungi provides insights into the early evolution of symbiotic traits.</title>
        <authorList>
            <person name="Miyauchi S."/>
            <person name="Kiss E."/>
            <person name="Kuo A."/>
            <person name="Drula E."/>
            <person name="Kohler A."/>
            <person name="Sanchez-Garcia M."/>
            <person name="Morin E."/>
            <person name="Andreopoulos B."/>
            <person name="Barry K.W."/>
            <person name="Bonito G."/>
            <person name="Buee M."/>
            <person name="Carver A."/>
            <person name="Chen C."/>
            <person name="Cichocki N."/>
            <person name="Clum A."/>
            <person name="Culley D."/>
            <person name="Crous P.W."/>
            <person name="Fauchery L."/>
            <person name="Girlanda M."/>
            <person name="Hayes R.D."/>
            <person name="Keri Z."/>
            <person name="LaButti K."/>
            <person name="Lipzen A."/>
            <person name="Lombard V."/>
            <person name="Magnuson J."/>
            <person name="Maillard F."/>
            <person name="Murat C."/>
            <person name="Nolan M."/>
            <person name="Ohm R.A."/>
            <person name="Pangilinan J."/>
            <person name="Pereira M.F."/>
            <person name="Perotto S."/>
            <person name="Peter M."/>
            <person name="Pfister S."/>
            <person name="Riley R."/>
            <person name="Sitrit Y."/>
            <person name="Stielow J.B."/>
            <person name="Szollosi G."/>
            <person name="Zifcakova L."/>
            <person name="Stursova M."/>
            <person name="Spatafora J.W."/>
            <person name="Tedersoo L."/>
            <person name="Vaario L.M."/>
            <person name="Yamada A."/>
            <person name="Yan M."/>
            <person name="Wang P."/>
            <person name="Xu J."/>
            <person name="Bruns T."/>
            <person name="Baldrian P."/>
            <person name="Vilgalys R."/>
            <person name="Dunand C."/>
            <person name="Henrissat B."/>
            <person name="Grigoriev I.V."/>
            <person name="Hibbett D."/>
            <person name="Nagy L.G."/>
            <person name="Martin F.M."/>
        </authorList>
    </citation>
    <scope>NUCLEOTIDE SEQUENCE</scope>
    <source>
        <strain evidence="3">UP504</strain>
    </source>
</reference>
<feature type="region of interest" description="Disordered" evidence="1">
    <location>
        <begin position="44"/>
        <end position="122"/>
    </location>
</feature>